<reference evidence="9 10" key="1">
    <citation type="submission" date="2023-11" db="EMBL/GenBank/DDBJ databases">
        <title>Peredibacter starrii A3.12.</title>
        <authorList>
            <person name="Mitchell R.J."/>
        </authorList>
    </citation>
    <scope>NUCLEOTIDE SEQUENCE [LARGE SCALE GENOMIC DNA]</scope>
    <source>
        <strain evidence="9 10">A3.12</strain>
    </source>
</reference>
<accession>A0AAX4HPC4</accession>
<evidence type="ECO:0000256" key="3">
    <source>
        <dbReference type="ARBA" id="ARBA00022448"/>
    </source>
</evidence>
<dbReference type="InterPro" id="IPR052017">
    <property type="entry name" value="TSUP"/>
</dbReference>
<evidence type="ECO:0000313" key="9">
    <source>
        <dbReference type="EMBL" id="WPU64809.1"/>
    </source>
</evidence>
<dbReference type="AlphaFoldDB" id="A0AAX4HPC4"/>
<evidence type="ECO:0000256" key="5">
    <source>
        <dbReference type="ARBA" id="ARBA00022692"/>
    </source>
</evidence>
<feature type="transmembrane region" description="Helical" evidence="8">
    <location>
        <begin position="253"/>
        <end position="270"/>
    </location>
</feature>
<dbReference type="PANTHER" id="PTHR30269">
    <property type="entry name" value="TRANSMEMBRANE PROTEIN YFCA"/>
    <property type="match status" value="1"/>
</dbReference>
<evidence type="ECO:0000256" key="6">
    <source>
        <dbReference type="ARBA" id="ARBA00022989"/>
    </source>
</evidence>
<feature type="transmembrane region" description="Helical" evidence="8">
    <location>
        <begin position="69"/>
        <end position="91"/>
    </location>
</feature>
<proteinExistence type="inferred from homology"/>
<name>A0AAX4HPC4_9BACT</name>
<feature type="transmembrane region" description="Helical" evidence="8">
    <location>
        <begin position="193"/>
        <end position="215"/>
    </location>
</feature>
<keyword evidence="4 8" id="KW-1003">Cell membrane</keyword>
<organism evidence="9 10">
    <name type="scientific">Peredibacter starrii</name>
    <dbReference type="NCBI Taxonomy" id="28202"/>
    <lineage>
        <taxon>Bacteria</taxon>
        <taxon>Pseudomonadati</taxon>
        <taxon>Bdellovibrionota</taxon>
        <taxon>Bacteriovoracia</taxon>
        <taxon>Bacteriovoracales</taxon>
        <taxon>Bacteriovoracaceae</taxon>
        <taxon>Peredibacter</taxon>
    </lineage>
</organism>
<dbReference type="KEGG" id="psti:SOO65_19120"/>
<feature type="transmembrane region" description="Helical" evidence="8">
    <location>
        <begin position="98"/>
        <end position="115"/>
    </location>
</feature>
<evidence type="ECO:0000256" key="4">
    <source>
        <dbReference type="ARBA" id="ARBA00022475"/>
    </source>
</evidence>
<feature type="transmembrane region" description="Helical" evidence="8">
    <location>
        <begin position="6"/>
        <end position="35"/>
    </location>
</feature>
<evidence type="ECO:0000256" key="7">
    <source>
        <dbReference type="ARBA" id="ARBA00023136"/>
    </source>
</evidence>
<protein>
    <recommendedName>
        <fullName evidence="8">Probable membrane transporter protein</fullName>
    </recommendedName>
</protein>
<evidence type="ECO:0000256" key="8">
    <source>
        <dbReference type="RuleBase" id="RU363041"/>
    </source>
</evidence>
<sequence length="272" mass="28776">MYSILLLVISVFGGFLGALLGLGGGVIVVSALTLFFGVDIRYAIAASLISIIATSSGAAASFLKDHLTNLRLAVLLEVGTVFGAIAGFFISSYIQSKWLFFLFGGFLLFSAISMLKKKGDSRAEVNHPWSEKLNLGGKFNNEVGELVHYHVANVPLGLFVMFFAGIFSALLGIGSGIFKVMAMDGAMKIPMKISSATSNFMIGVTATASAGAYLMKGDIRPEIACPVSLGIIIGSFVGARVMPKMPADKIRKIFVVVLVAVAIQMVMKGFKA</sequence>
<evidence type="ECO:0000313" key="10">
    <source>
        <dbReference type="Proteomes" id="UP001324634"/>
    </source>
</evidence>
<comment type="subcellular location">
    <subcellularLocation>
        <location evidence="1 8">Cell membrane</location>
        <topology evidence="1 8">Multi-pass membrane protein</topology>
    </subcellularLocation>
</comment>
<comment type="similarity">
    <text evidence="2 8">Belongs to the 4-toluene sulfonate uptake permease (TSUP) (TC 2.A.102) family.</text>
</comment>
<feature type="transmembrane region" description="Helical" evidence="8">
    <location>
        <begin position="42"/>
        <end position="63"/>
    </location>
</feature>
<keyword evidence="7 8" id="KW-0472">Membrane</keyword>
<feature type="transmembrane region" description="Helical" evidence="8">
    <location>
        <begin position="156"/>
        <end position="181"/>
    </location>
</feature>
<keyword evidence="5 8" id="KW-0812">Transmembrane</keyword>
<keyword evidence="6 8" id="KW-1133">Transmembrane helix</keyword>
<dbReference type="InterPro" id="IPR002781">
    <property type="entry name" value="TM_pro_TauE-like"/>
</dbReference>
<dbReference type="Proteomes" id="UP001324634">
    <property type="component" value="Chromosome"/>
</dbReference>
<dbReference type="GO" id="GO:0005886">
    <property type="term" value="C:plasma membrane"/>
    <property type="evidence" value="ECO:0007669"/>
    <property type="project" value="UniProtKB-SubCell"/>
</dbReference>
<dbReference type="EMBL" id="CP139487">
    <property type="protein sequence ID" value="WPU64809.1"/>
    <property type="molecule type" value="Genomic_DNA"/>
</dbReference>
<dbReference type="Pfam" id="PF01925">
    <property type="entry name" value="TauE"/>
    <property type="match status" value="1"/>
</dbReference>
<dbReference type="RefSeq" id="WP_321394323.1">
    <property type="nucleotide sequence ID" value="NZ_CP139487.1"/>
</dbReference>
<gene>
    <name evidence="9" type="ORF">SOO65_19120</name>
</gene>
<evidence type="ECO:0000256" key="1">
    <source>
        <dbReference type="ARBA" id="ARBA00004651"/>
    </source>
</evidence>
<evidence type="ECO:0000256" key="2">
    <source>
        <dbReference type="ARBA" id="ARBA00009142"/>
    </source>
</evidence>
<dbReference type="PANTHER" id="PTHR30269:SF23">
    <property type="entry name" value="MEMBRANE TRANSPORTER PROTEIN YDHB-RELATED"/>
    <property type="match status" value="1"/>
</dbReference>
<keyword evidence="3" id="KW-0813">Transport</keyword>
<keyword evidence="10" id="KW-1185">Reference proteome</keyword>